<reference evidence="3" key="1">
    <citation type="journal article" date="2019" name="Int. J. Syst. Evol. Microbiol.">
        <title>The Global Catalogue of Microorganisms (GCM) 10K type strain sequencing project: providing services to taxonomists for standard genome sequencing and annotation.</title>
        <authorList>
            <consortium name="The Broad Institute Genomics Platform"/>
            <consortium name="The Broad Institute Genome Sequencing Center for Infectious Disease"/>
            <person name="Wu L."/>
            <person name="Ma J."/>
        </authorList>
    </citation>
    <scope>NUCLEOTIDE SEQUENCE [LARGE SCALE GENOMIC DNA]</scope>
    <source>
        <strain evidence="3">CCUG 53762</strain>
    </source>
</reference>
<protein>
    <recommendedName>
        <fullName evidence="4">Lipoprotein</fullName>
    </recommendedName>
</protein>
<comment type="caution">
    <text evidence="2">The sequence shown here is derived from an EMBL/GenBank/DDBJ whole genome shotgun (WGS) entry which is preliminary data.</text>
</comment>
<dbReference type="PROSITE" id="PS51257">
    <property type="entry name" value="PROKAR_LIPOPROTEIN"/>
    <property type="match status" value="1"/>
</dbReference>
<accession>A0ABW4IGA0</accession>
<proteinExistence type="predicted"/>
<evidence type="ECO:0000256" key="1">
    <source>
        <dbReference type="SAM" id="SignalP"/>
    </source>
</evidence>
<name>A0ABW4IGA0_9SPHI</name>
<dbReference type="RefSeq" id="WP_379663482.1">
    <property type="nucleotide sequence ID" value="NZ_JBHUDG010000041.1"/>
</dbReference>
<evidence type="ECO:0000313" key="2">
    <source>
        <dbReference type="EMBL" id="MFD1631113.1"/>
    </source>
</evidence>
<keyword evidence="3" id="KW-1185">Reference proteome</keyword>
<dbReference type="Proteomes" id="UP001597118">
    <property type="component" value="Unassembled WGS sequence"/>
</dbReference>
<evidence type="ECO:0008006" key="4">
    <source>
        <dbReference type="Google" id="ProtNLM"/>
    </source>
</evidence>
<feature type="chain" id="PRO_5046087035" description="Lipoprotein" evidence="1">
    <location>
        <begin position="25"/>
        <end position="312"/>
    </location>
</feature>
<dbReference type="EMBL" id="JBHUDG010000041">
    <property type="protein sequence ID" value="MFD1631113.1"/>
    <property type="molecule type" value="Genomic_DNA"/>
</dbReference>
<evidence type="ECO:0000313" key="3">
    <source>
        <dbReference type="Proteomes" id="UP001597118"/>
    </source>
</evidence>
<gene>
    <name evidence="2" type="ORF">ACFSAH_14655</name>
</gene>
<keyword evidence="1" id="KW-0732">Signal</keyword>
<feature type="signal peptide" evidence="1">
    <location>
        <begin position="1"/>
        <end position="24"/>
    </location>
</feature>
<organism evidence="2 3">
    <name type="scientific">Pseudopedobacter beijingensis</name>
    <dbReference type="NCBI Taxonomy" id="1207056"/>
    <lineage>
        <taxon>Bacteria</taxon>
        <taxon>Pseudomonadati</taxon>
        <taxon>Bacteroidota</taxon>
        <taxon>Sphingobacteriia</taxon>
        <taxon>Sphingobacteriales</taxon>
        <taxon>Sphingobacteriaceae</taxon>
        <taxon>Pseudopedobacter</taxon>
    </lineage>
</organism>
<sequence>MKKRVFNMLSLLSSMLMISISCQSNTVKNTESVKTEQTAAQTANFQKPLTEGKISARISFPSLPLDKVFSAVDPSKGDIHLQMQKTIEKLNENDRKKIETYLSNNPTGALGIMFLPMLKNDLFFNQGKATAKCDGLTYHLENSIDLATKSGIMYVENRTKDIQKLNFRFTETSFDVNNLKTKIDNTKYDIKSTGETKNVAGVECTKAIYTPKDKSDLSLNKLEVWTSKQLPKSLNFLHPYYIEENSGIALIDIFLPNTTQPLIRYEFVNISNEKISPENLAIKSTEPLYDADKDMNTVSMKMLDIMMSSDYR</sequence>